<dbReference type="PIRSF" id="PIRSF018455">
    <property type="entry name" value="MepA"/>
    <property type="match status" value="1"/>
</dbReference>
<feature type="chain" id="PRO_5047169376" evidence="9">
    <location>
        <begin position="31"/>
        <end position="285"/>
    </location>
</feature>
<evidence type="ECO:0000256" key="5">
    <source>
        <dbReference type="ARBA" id="ARBA00022801"/>
    </source>
</evidence>
<feature type="compositionally biased region" description="Pro residues" evidence="8">
    <location>
        <begin position="258"/>
        <end position="272"/>
    </location>
</feature>
<dbReference type="Proteomes" id="UP000075609">
    <property type="component" value="Unassembled WGS sequence"/>
</dbReference>
<dbReference type="InterPro" id="IPR009045">
    <property type="entry name" value="Zn_M74/Hedgehog-like"/>
</dbReference>
<dbReference type="SUPFAM" id="SSF55166">
    <property type="entry name" value="Hedgehog/DD-peptidase"/>
    <property type="match status" value="1"/>
</dbReference>
<keyword evidence="4" id="KW-0574">Periplasm</keyword>
<evidence type="ECO:0000256" key="2">
    <source>
        <dbReference type="ARBA" id="ARBA00022723"/>
    </source>
</evidence>
<keyword evidence="5" id="KW-0378">Hydrolase</keyword>
<dbReference type="Pfam" id="PF03411">
    <property type="entry name" value="Peptidase_M74"/>
    <property type="match status" value="1"/>
</dbReference>
<keyword evidence="1" id="KW-0645">Protease</keyword>
<sequence length="285" mass="31868">MTLDNGMRGGKVGKIYLLFALLLTSFFSNASTPWETVSTPIVADARAVGSYANGCLIGAVALPLEGEGFQVVRAERRRYFAHPDTQNFVQRLGLYAKETLHASLMIADVGLPRGGRFAYGHASHQTGLDVDVWLKLNSSPLEIQRLAEAKTESLVDVKAQNIDEAVWRDDYFELVKKTAEDERVARIFINPVIKERLCVMEKSDERDWLRKVRPWWGHSAHMHVRLKCPQNSDECVSQPLPPEGDGCGEEVASWRIRPTPPPQKPSSPPPTPEVCLRVLETDRAP</sequence>
<evidence type="ECO:0000256" key="6">
    <source>
        <dbReference type="ARBA" id="ARBA00022833"/>
    </source>
</evidence>
<keyword evidence="11" id="KW-1185">Reference proteome</keyword>
<evidence type="ECO:0000313" key="10">
    <source>
        <dbReference type="EMBL" id="KYN86470.1"/>
    </source>
</evidence>
<keyword evidence="6" id="KW-0862">Zinc</keyword>
<evidence type="ECO:0000313" key="11">
    <source>
        <dbReference type="Proteomes" id="UP000075609"/>
    </source>
</evidence>
<dbReference type="EMBL" id="LOBP01000138">
    <property type="protein sequence ID" value="KYN86470.1"/>
    <property type="molecule type" value="Genomic_DNA"/>
</dbReference>
<comment type="caution">
    <text evidence="10">The sequence shown here is derived from an EMBL/GenBank/DDBJ whole genome shotgun (WGS) entry which is preliminary data.</text>
</comment>
<dbReference type="RefSeq" id="WP_061899816.1">
    <property type="nucleotide sequence ID" value="NZ_CAXYEW010000025.1"/>
</dbReference>
<protein>
    <submittedName>
        <fullName evidence="10">Peptidase</fullName>
    </submittedName>
</protein>
<keyword evidence="3 9" id="KW-0732">Signal</keyword>
<keyword evidence="7" id="KW-0482">Metalloprotease</keyword>
<name>A0ABR5W297_9VIBR</name>
<accession>A0ABR5W297</accession>
<proteinExistence type="predicted"/>
<evidence type="ECO:0000256" key="7">
    <source>
        <dbReference type="ARBA" id="ARBA00023049"/>
    </source>
</evidence>
<dbReference type="NCBIfam" id="NF006947">
    <property type="entry name" value="PRK09429.1"/>
    <property type="match status" value="1"/>
</dbReference>
<feature type="signal peptide" evidence="9">
    <location>
        <begin position="1"/>
        <end position="30"/>
    </location>
</feature>
<reference evidence="10 11" key="1">
    <citation type="submission" date="2015-12" db="EMBL/GenBank/DDBJ databases">
        <authorList>
            <person name="Tarr C.L."/>
            <person name="Gladney L.M."/>
        </authorList>
    </citation>
    <scope>NUCLEOTIDE SEQUENCE [LARGE SCALE GENOMIC DNA]</scope>
    <source>
        <strain evidence="10 11">1048-83</strain>
    </source>
</reference>
<keyword evidence="2" id="KW-0479">Metal-binding</keyword>
<evidence type="ECO:0000256" key="8">
    <source>
        <dbReference type="SAM" id="MobiDB-lite"/>
    </source>
</evidence>
<dbReference type="Gene3D" id="3.30.1380.10">
    <property type="match status" value="1"/>
</dbReference>
<feature type="region of interest" description="Disordered" evidence="8">
    <location>
        <begin position="239"/>
        <end position="274"/>
    </location>
</feature>
<evidence type="ECO:0000256" key="9">
    <source>
        <dbReference type="SAM" id="SignalP"/>
    </source>
</evidence>
<evidence type="ECO:0000256" key="3">
    <source>
        <dbReference type="ARBA" id="ARBA00022729"/>
    </source>
</evidence>
<dbReference type="InterPro" id="IPR005073">
    <property type="entry name" value="Peptidase_M74"/>
</dbReference>
<gene>
    <name evidence="10" type="ORF">ATY35_14150</name>
</gene>
<evidence type="ECO:0000256" key="4">
    <source>
        <dbReference type="ARBA" id="ARBA00022764"/>
    </source>
</evidence>
<organism evidence="10 11">
    <name type="scientific">Vibrio cidicii</name>
    <dbReference type="NCBI Taxonomy" id="1763883"/>
    <lineage>
        <taxon>Bacteria</taxon>
        <taxon>Pseudomonadati</taxon>
        <taxon>Pseudomonadota</taxon>
        <taxon>Gammaproteobacteria</taxon>
        <taxon>Vibrionales</taxon>
        <taxon>Vibrionaceae</taxon>
        <taxon>Vibrio</taxon>
    </lineage>
</organism>
<evidence type="ECO:0000256" key="1">
    <source>
        <dbReference type="ARBA" id="ARBA00022670"/>
    </source>
</evidence>